<dbReference type="GO" id="GO:0003677">
    <property type="term" value="F:DNA binding"/>
    <property type="evidence" value="ECO:0007669"/>
    <property type="project" value="InterPro"/>
</dbReference>
<organism evidence="2">
    <name type="scientific">Streptomyces sp. R28</name>
    <dbReference type="NCBI Taxonomy" id="3238628"/>
    <lineage>
        <taxon>Bacteria</taxon>
        <taxon>Bacillati</taxon>
        <taxon>Actinomycetota</taxon>
        <taxon>Actinomycetes</taxon>
        <taxon>Kitasatosporales</taxon>
        <taxon>Streptomycetaceae</taxon>
        <taxon>Streptomyces</taxon>
    </lineage>
</organism>
<dbReference type="Gene3D" id="1.10.260.40">
    <property type="entry name" value="lambda repressor-like DNA-binding domains"/>
    <property type="match status" value="1"/>
</dbReference>
<dbReference type="Pfam" id="PF13560">
    <property type="entry name" value="HTH_31"/>
    <property type="match status" value="1"/>
</dbReference>
<evidence type="ECO:0000259" key="1">
    <source>
        <dbReference type="PROSITE" id="PS50943"/>
    </source>
</evidence>
<dbReference type="SMART" id="SM00530">
    <property type="entry name" value="HTH_XRE"/>
    <property type="match status" value="1"/>
</dbReference>
<evidence type="ECO:0000313" key="2">
    <source>
        <dbReference type="EMBL" id="XDQ37413.1"/>
    </source>
</evidence>
<dbReference type="CDD" id="cd00093">
    <property type="entry name" value="HTH_XRE"/>
    <property type="match status" value="1"/>
</dbReference>
<reference evidence="2" key="1">
    <citation type="submission" date="2024-07" db="EMBL/GenBank/DDBJ databases">
        <authorList>
            <person name="Yu S.T."/>
        </authorList>
    </citation>
    <scope>NUCLEOTIDE SEQUENCE</scope>
    <source>
        <strain evidence="2">R28</strain>
    </source>
</reference>
<dbReference type="SUPFAM" id="SSF47413">
    <property type="entry name" value="lambda repressor-like DNA-binding domains"/>
    <property type="match status" value="1"/>
</dbReference>
<accession>A0AB39Q5K9</accession>
<dbReference type="InterPro" id="IPR001387">
    <property type="entry name" value="Cro/C1-type_HTH"/>
</dbReference>
<dbReference type="InterPro" id="IPR010982">
    <property type="entry name" value="Lambda_DNA-bd_dom_sf"/>
</dbReference>
<dbReference type="EMBL" id="CP163439">
    <property type="protein sequence ID" value="XDQ37413.1"/>
    <property type="molecule type" value="Genomic_DNA"/>
</dbReference>
<name>A0AB39Q5K9_9ACTN</name>
<feature type="domain" description="HTH cro/C1-type" evidence="1">
    <location>
        <begin position="18"/>
        <end position="64"/>
    </location>
</feature>
<dbReference type="RefSeq" id="WP_369172167.1">
    <property type="nucleotide sequence ID" value="NZ_CP163439.1"/>
</dbReference>
<protein>
    <submittedName>
        <fullName evidence="2">Helix-turn-helix domain-containing protein</fullName>
    </submittedName>
</protein>
<gene>
    <name evidence="2" type="ORF">AB5J49_31000</name>
</gene>
<dbReference type="PROSITE" id="PS50943">
    <property type="entry name" value="HTH_CROC1"/>
    <property type="match status" value="1"/>
</dbReference>
<proteinExistence type="predicted"/>
<dbReference type="InterPro" id="IPR043917">
    <property type="entry name" value="DUF5753"/>
</dbReference>
<dbReference type="Pfam" id="PF19054">
    <property type="entry name" value="DUF5753"/>
    <property type="match status" value="1"/>
</dbReference>
<sequence length="293" mass="32120">MGLRANPTYRQRRYGSEIRAVREGAGLTATRAAEVMGMNASHISTVESGRTGLSADRLRLLAAAGCEDSTYVEALVELGQADGKGWWTEYRERARPSLLDLAELEDAATEVINYEPLFVPGLLQTRAYAAAIHQCGYARATSQEHELAVDFRMQRQRVLAGERPTHLHAIVHEAALHPSLGDPGIMREQLQRLIEVSRLPHVTLQVLPFDGPVPFGTSFTLIVPSVRRLGTVIVSHIEKSLYLGDAEALARYEELFASLRAVALSPVDAGVPPEGHATKDSLGLIQRLLYPLL</sequence>
<dbReference type="AlphaFoldDB" id="A0AB39Q5K9"/>